<dbReference type="AlphaFoldDB" id="A0AAD5VLP6"/>
<dbReference type="Proteomes" id="UP001213000">
    <property type="component" value="Unassembled WGS sequence"/>
</dbReference>
<keyword evidence="2" id="KW-1185">Reference proteome</keyword>
<protein>
    <submittedName>
        <fullName evidence="1">Uncharacterized protein</fullName>
    </submittedName>
</protein>
<name>A0AAD5VLP6_9AGAR</name>
<gene>
    <name evidence="1" type="ORF">NP233_g8779</name>
</gene>
<sequence>MELSAFLVLGGLQKLAQNSTTAPTWRGLFGQHTSTALLEEGAFKNTPEMSATPNGRMIFSFTKHPKLRILSPKRTPFIPPQHALCDSARIPIMSGTPELVSAHSDPQATADLPLTHTRHIGDKSCIYPLKCFGGCEPGSSGLVQRSFSFFTREPHQFRACIGGMAGTGSTRLSVPGCTTEQKAIDAKNTTAEESCDFLWVFYDTYHMYHTRVGLAYHSHLVHPKTPGLSQGSHKR</sequence>
<dbReference type="EMBL" id="JANIEX010000732">
    <property type="protein sequence ID" value="KAJ3563687.1"/>
    <property type="molecule type" value="Genomic_DNA"/>
</dbReference>
<proteinExistence type="predicted"/>
<evidence type="ECO:0000313" key="2">
    <source>
        <dbReference type="Proteomes" id="UP001213000"/>
    </source>
</evidence>
<reference evidence="1" key="1">
    <citation type="submission" date="2022-07" db="EMBL/GenBank/DDBJ databases">
        <title>Genome Sequence of Leucocoprinus birnbaumii.</title>
        <authorList>
            <person name="Buettner E."/>
        </authorList>
    </citation>
    <scope>NUCLEOTIDE SEQUENCE</scope>
    <source>
        <strain evidence="1">VT141</strain>
    </source>
</reference>
<comment type="caution">
    <text evidence="1">The sequence shown here is derived from an EMBL/GenBank/DDBJ whole genome shotgun (WGS) entry which is preliminary data.</text>
</comment>
<accession>A0AAD5VLP6</accession>
<evidence type="ECO:0000313" key="1">
    <source>
        <dbReference type="EMBL" id="KAJ3563687.1"/>
    </source>
</evidence>
<organism evidence="1 2">
    <name type="scientific">Leucocoprinus birnbaumii</name>
    <dbReference type="NCBI Taxonomy" id="56174"/>
    <lineage>
        <taxon>Eukaryota</taxon>
        <taxon>Fungi</taxon>
        <taxon>Dikarya</taxon>
        <taxon>Basidiomycota</taxon>
        <taxon>Agaricomycotina</taxon>
        <taxon>Agaricomycetes</taxon>
        <taxon>Agaricomycetidae</taxon>
        <taxon>Agaricales</taxon>
        <taxon>Agaricineae</taxon>
        <taxon>Agaricaceae</taxon>
        <taxon>Leucocoprinus</taxon>
    </lineage>
</organism>